<dbReference type="STRING" id="316274.Haur_2189"/>
<dbReference type="CDD" id="cd07043">
    <property type="entry name" value="STAS_anti-anti-sigma_factors"/>
    <property type="match status" value="1"/>
</dbReference>
<gene>
    <name evidence="2" type="ordered locus">Haur_2189</name>
</gene>
<dbReference type="eggNOG" id="COG1366">
    <property type="taxonomic scope" value="Bacteria"/>
</dbReference>
<dbReference type="BioCyc" id="HAUR316274:GHYA-2217-MONOMER"/>
<dbReference type="Proteomes" id="UP000000787">
    <property type="component" value="Chromosome"/>
</dbReference>
<dbReference type="SUPFAM" id="SSF52091">
    <property type="entry name" value="SpoIIaa-like"/>
    <property type="match status" value="1"/>
</dbReference>
<dbReference type="Gene3D" id="3.30.750.24">
    <property type="entry name" value="STAS domain"/>
    <property type="match status" value="1"/>
</dbReference>
<dbReference type="HOGENOM" id="CLU_115403_3_3_0"/>
<keyword evidence="3" id="KW-1185">Reference proteome</keyword>
<dbReference type="PANTHER" id="PTHR33495">
    <property type="entry name" value="ANTI-SIGMA FACTOR ANTAGONIST TM_1081-RELATED-RELATED"/>
    <property type="match status" value="1"/>
</dbReference>
<accession>A9AX21</accession>
<dbReference type="AlphaFoldDB" id="A9AX21"/>
<dbReference type="InterPro" id="IPR002645">
    <property type="entry name" value="STAS_dom"/>
</dbReference>
<dbReference type="Pfam" id="PF01740">
    <property type="entry name" value="STAS"/>
    <property type="match status" value="1"/>
</dbReference>
<protein>
    <submittedName>
        <fullName evidence="2">Anti-sigma-factor antagonist</fullName>
    </submittedName>
</protein>
<reference evidence="2 3" key="1">
    <citation type="journal article" date="2011" name="Stand. Genomic Sci.">
        <title>Complete genome sequence of the filamentous gliding predatory bacterium Herpetosiphon aurantiacus type strain (114-95(T)).</title>
        <authorList>
            <person name="Kiss H."/>
            <person name="Nett M."/>
            <person name="Domin N."/>
            <person name="Martin K."/>
            <person name="Maresca J.A."/>
            <person name="Copeland A."/>
            <person name="Lapidus A."/>
            <person name="Lucas S."/>
            <person name="Berry K.W."/>
            <person name="Glavina Del Rio T."/>
            <person name="Dalin E."/>
            <person name="Tice H."/>
            <person name="Pitluck S."/>
            <person name="Richardson P."/>
            <person name="Bruce D."/>
            <person name="Goodwin L."/>
            <person name="Han C."/>
            <person name="Detter J.C."/>
            <person name="Schmutz J."/>
            <person name="Brettin T."/>
            <person name="Land M."/>
            <person name="Hauser L."/>
            <person name="Kyrpides N.C."/>
            <person name="Ivanova N."/>
            <person name="Goker M."/>
            <person name="Woyke T."/>
            <person name="Klenk H.P."/>
            <person name="Bryant D.A."/>
        </authorList>
    </citation>
    <scope>NUCLEOTIDE SEQUENCE [LARGE SCALE GENOMIC DNA]</scope>
    <source>
        <strain evidence="3">ATCC 23779 / DSM 785 / 114-95</strain>
    </source>
</reference>
<organism evidence="2 3">
    <name type="scientific">Herpetosiphon aurantiacus (strain ATCC 23779 / DSM 785 / 114-95)</name>
    <dbReference type="NCBI Taxonomy" id="316274"/>
    <lineage>
        <taxon>Bacteria</taxon>
        <taxon>Bacillati</taxon>
        <taxon>Chloroflexota</taxon>
        <taxon>Chloroflexia</taxon>
        <taxon>Herpetosiphonales</taxon>
        <taxon>Herpetosiphonaceae</taxon>
        <taxon>Herpetosiphon</taxon>
    </lineage>
</organism>
<dbReference type="InParanoid" id="A9AX21"/>
<dbReference type="PROSITE" id="PS50801">
    <property type="entry name" value="STAS"/>
    <property type="match status" value="1"/>
</dbReference>
<evidence type="ECO:0000313" key="2">
    <source>
        <dbReference type="EMBL" id="ABX04829.1"/>
    </source>
</evidence>
<dbReference type="KEGG" id="hau:Haur_2189"/>
<dbReference type="InterPro" id="IPR036513">
    <property type="entry name" value="STAS_dom_sf"/>
</dbReference>
<dbReference type="GO" id="GO:0043856">
    <property type="term" value="F:anti-sigma factor antagonist activity"/>
    <property type="evidence" value="ECO:0007669"/>
    <property type="project" value="TreeGrafter"/>
</dbReference>
<name>A9AX21_HERA2</name>
<sequence>MSIASQTKVINIGILTLSDRFDIAALSTFRQAADHILAQTNYLVIDMAAVSFFDSAGMAALVNVLKRVREQAGDIRVVWPIAEAARRIVSLTKFDRVFTSSPSVESALSIW</sequence>
<evidence type="ECO:0000313" key="3">
    <source>
        <dbReference type="Proteomes" id="UP000000787"/>
    </source>
</evidence>
<dbReference type="PANTHER" id="PTHR33495:SF2">
    <property type="entry name" value="ANTI-SIGMA FACTOR ANTAGONIST TM_1081-RELATED"/>
    <property type="match status" value="1"/>
</dbReference>
<dbReference type="EMBL" id="CP000875">
    <property type="protein sequence ID" value="ABX04829.1"/>
    <property type="molecule type" value="Genomic_DNA"/>
</dbReference>
<feature type="domain" description="STAS" evidence="1">
    <location>
        <begin position="11"/>
        <end position="111"/>
    </location>
</feature>
<evidence type="ECO:0000259" key="1">
    <source>
        <dbReference type="PROSITE" id="PS50801"/>
    </source>
</evidence>
<proteinExistence type="predicted"/>